<dbReference type="GO" id="GO:0042284">
    <property type="term" value="F:sphingolipid delta-4 desaturase activity"/>
    <property type="evidence" value="ECO:0007669"/>
    <property type="project" value="TreeGrafter"/>
</dbReference>
<name>A0A918XTP8_9PROT</name>
<organism evidence="3 4">
    <name type="scientific">Thalassobaculum fulvum</name>
    <dbReference type="NCBI Taxonomy" id="1633335"/>
    <lineage>
        <taxon>Bacteria</taxon>
        <taxon>Pseudomonadati</taxon>
        <taxon>Pseudomonadota</taxon>
        <taxon>Alphaproteobacteria</taxon>
        <taxon>Rhodospirillales</taxon>
        <taxon>Thalassobaculaceae</taxon>
        <taxon>Thalassobaculum</taxon>
    </lineage>
</organism>
<gene>
    <name evidence="3" type="ORF">GCM10017083_26100</name>
</gene>
<keyword evidence="4" id="KW-1185">Reference proteome</keyword>
<evidence type="ECO:0000313" key="3">
    <source>
        <dbReference type="EMBL" id="GHD51536.1"/>
    </source>
</evidence>
<dbReference type="PANTHER" id="PTHR12879">
    <property type="entry name" value="SPHINGOLIPID DELTA 4 DESATURASE/C-4 HYDROXYLASE PROTEIN DES2"/>
    <property type="match status" value="1"/>
</dbReference>
<evidence type="ECO:0000313" key="4">
    <source>
        <dbReference type="Proteomes" id="UP000630353"/>
    </source>
</evidence>
<sequence length="304" mass="33718">MTELQHRPRPDAARLKALSERRDGPGVRRILTHLGLAAMTGAAVLAAPGAWWLLPAVAHGIVLVFLFAPLHETVHRTAFRTGWLNRVVGDVAGFVLVLPPRWFAAFHFAHHRFTQDPERDPELATPKPTTLVGYAWIVSGIEYWFRTVRGLLRRARGIAPDAFLDDRLRRRSIAEARAYLALYGVLAAGSVALGSDLALRLWVVPVLLGQPFLRLYLLSEHWGCPTVRDYWANTRSTVSLAPVRWIAWNMPNHAEHHANPAIPFHALPAYAELMKGARVHESPGYAPFHAGRIADLAAGRAGPV</sequence>
<dbReference type="Pfam" id="PF00487">
    <property type="entry name" value="FA_desaturase"/>
    <property type="match status" value="1"/>
</dbReference>
<dbReference type="PANTHER" id="PTHR12879:SF8">
    <property type="entry name" value="SPHINGOLIPID DELTA(4)-DESATURASE DES1"/>
    <property type="match status" value="1"/>
</dbReference>
<protein>
    <submittedName>
        <fullName evidence="3">Fatty acid desaturase</fullName>
    </submittedName>
</protein>
<comment type="caution">
    <text evidence="3">The sequence shown here is derived from an EMBL/GenBank/DDBJ whole genome shotgun (WGS) entry which is preliminary data.</text>
</comment>
<dbReference type="RefSeq" id="WP_189990199.1">
    <property type="nucleotide sequence ID" value="NZ_BMZS01000005.1"/>
</dbReference>
<evidence type="ECO:0000259" key="2">
    <source>
        <dbReference type="Pfam" id="PF00487"/>
    </source>
</evidence>
<feature type="transmembrane region" description="Helical" evidence="1">
    <location>
        <begin position="52"/>
        <end position="70"/>
    </location>
</feature>
<feature type="transmembrane region" description="Helical" evidence="1">
    <location>
        <begin position="30"/>
        <end position="46"/>
    </location>
</feature>
<keyword evidence="1" id="KW-0812">Transmembrane</keyword>
<reference evidence="3" key="2">
    <citation type="submission" date="2020-09" db="EMBL/GenBank/DDBJ databases">
        <authorList>
            <person name="Sun Q."/>
            <person name="Kim S."/>
        </authorList>
    </citation>
    <scope>NUCLEOTIDE SEQUENCE</scope>
    <source>
        <strain evidence="3">KCTC 42651</strain>
    </source>
</reference>
<dbReference type="AlphaFoldDB" id="A0A918XTP8"/>
<evidence type="ECO:0000256" key="1">
    <source>
        <dbReference type="SAM" id="Phobius"/>
    </source>
</evidence>
<keyword evidence="1" id="KW-0472">Membrane</keyword>
<dbReference type="GO" id="GO:0016020">
    <property type="term" value="C:membrane"/>
    <property type="evidence" value="ECO:0007669"/>
    <property type="project" value="GOC"/>
</dbReference>
<feature type="transmembrane region" description="Helical" evidence="1">
    <location>
        <begin position="91"/>
        <end position="109"/>
    </location>
</feature>
<dbReference type="InterPro" id="IPR005804">
    <property type="entry name" value="FA_desaturase_dom"/>
</dbReference>
<dbReference type="Proteomes" id="UP000630353">
    <property type="component" value="Unassembled WGS sequence"/>
</dbReference>
<dbReference type="GO" id="GO:0046513">
    <property type="term" value="P:ceramide biosynthetic process"/>
    <property type="evidence" value="ECO:0007669"/>
    <property type="project" value="TreeGrafter"/>
</dbReference>
<keyword evidence="1" id="KW-1133">Transmembrane helix</keyword>
<dbReference type="EMBL" id="BMZS01000005">
    <property type="protein sequence ID" value="GHD51536.1"/>
    <property type="molecule type" value="Genomic_DNA"/>
</dbReference>
<feature type="domain" description="Fatty acid desaturase" evidence="2">
    <location>
        <begin position="51"/>
        <end position="277"/>
    </location>
</feature>
<reference evidence="3" key="1">
    <citation type="journal article" date="2014" name="Int. J. Syst. Evol. Microbiol.">
        <title>Complete genome sequence of Corynebacterium casei LMG S-19264T (=DSM 44701T), isolated from a smear-ripened cheese.</title>
        <authorList>
            <consortium name="US DOE Joint Genome Institute (JGI-PGF)"/>
            <person name="Walter F."/>
            <person name="Albersmeier A."/>
            <person name="Kalinowski J."/>
            <person name="Ruckert C."/>
        </authorList>
    </citation>
    <scope>NUCLEOTIDE SEQUENCE</scope>
    <source>
        <strain evidence="3">KCTC 42651</strain>
    </source>
</reference>
<proteinExistence type="predicted"/>
<accession>A0A918XTP8</accession>